<protein>
    <recommendedName>
        <fullName evidence="3">Sulfatase</fullName>
    </recommendedName>
</protein>
<dbReference type="InterPro" id="IPR017850">
    <property type="entry name" value="Alkaline_phosphatase_core_sf"/>
</dbReference>
<dbReference type="Proteomes" id="UP000316213">
    <property type="component" value="Unassembled WGS sequence"/>
</dbReference>
<comment type="caution">
    <text evidence="1">The sequence shown here is derived from an EMBL/GenBank/DDBJ whole genome shotgun (WGS) entry which is preliminary data.</text>
</comment>
<dbReference type="RefSeq" id="WP_146580938.1">
    <property type="nucleotide sequence ID" value="NZ_SJPM01000013.1"/>
</dbReference>
<dbReference type="PANTHER" id="PTHR43737:SF1">
    <property type="entry name" value="DUF1501 DOMAIN-CONTAINING PROTEIN"/>
    <property type="match status" value="1"/>
</dbReference>
<organism evidence="1 2">
    <name type="scientific">Neorhodopirellula pilleata</name>
    <dbReference type="NCBI Taxonomy" id="2714738"/>
    <lineage>
        <taxon>Bacteria</taxon>
        <taxon>Pseudomonadati</taxon>
        <taxon>Planctomycetota</taxon>
        <taxon>Planctomycetia</taxon>
        <taxon>Pirellulales</taxon>
        <taxon>Pirellulaceae</taxon>
        <taxon>Neorhodopirellula</taxon>
    </lineage>
</organism>
<gene>
    <name evidence="1" type="ORF">Pla100_49830</name>
</gene>
<accession>A0A5C6A083</accession>
<reference evidence="1 2" key="1">
    <citation type="submission" date="2019-02" db="EMBL/GenBank/DDBJ databases">
        <title>Deep-cultivation of Planctomycetes and their phenomic and genomic characterization uncovers novel biology.</title>
        <authorList>
            <person name="Wiegand S."/>
            <person name="Jogler M."/>
            <person name="Boedeker C."/>
            <person name="Pinto D."/>
            <person name="Vollmers J."/>
            <person name="Rivas-Marin E."/>
            <person name="Kohn T."/>
            <person name="Peeters S.H."/>
            <person name="Heuer A."/>
            <person name="Rast P."/>
            <person name="Oberbeckmann S."/>
            <person name="Bunk B."/>
            <person name="Jeske O."/>
            <person name="Meyerdierks A."/>
            <person name="Storesund J.E."/>
            <person name="Kallscheuer N."/>
            <person name="Luecker S."/>
            <person name="Lage O.M."/>
            <person name="Pohl T."/>
            <person name="Merkel B.J."/>
            <person name="Hornburger P."/>
            <person name="Mueller R.-W."/>
            <person name="Bruemmer F."/>
            <person name="Labrenz M."/>
            <person name="Spormann A.M."/>
            <person name="Op Den Camp H."/>
            <person name="Overmann J."/>
            <person name="Amann R."/>
            <person name="Jetten M.S.M."/>
            <person name="Mascher T."/>
            <person name="Medema M.H."/>
            <person name="Devos D.P."/>
            <person name="Kaster A.-K."/>
            <person name="Ovreas L."/>
            <person name="Rohde M."/>
            <person name="Galperin M.Y."/>
            <person name="Jogler C."/>
        </authorList>
    </citation>
    <scope>NUCLEOTIDE SEQUENCE [LARGE SCALE GENOMIC DNA]</scope>
    <source>
        <strain evidence="1 2">Pla100</strain>
    </source>
</reference>
<dbReference type="PROSITE" id="PS51318">
    <property type="entry name" value="TAT"/>
    <property type="match status" value="1"/>
</dbReference>
<name>A0A5C6A083_9BACT</name>
<evidence type="ECO:0000313" key="2">
    <source>
        <dbReference type="Proteomes" id="UP000316213"/>
    </source>
</evidence>
<dbReference type="SUPFAM" id="SSF53649">
    <property type="entry name" value="Alkaline phosphatase-like"/>
    <property type="match status" value="1"/>
</dbReference>
<dbReference type="EMBL" id="SJPM01000013">
    <property type="protein sequence ID" value="TWT91943.1"/>
    <property type="molecule type" value="Genomic_DNA"/>
</dbReference>
<sequence length="439" mass="47642">MRLHKTCDGVTRRDILRMGTLGTGAVGISGLTMPGWLSMAEAGEIAASGAKRAIFIELVGGPSHMDTFDLKPNSPSEVRGQFNPIKTNSPGVEISEHLPKLAQVTDKFAILRGVSHTLAAHELGREYVNAGSRPIPALKFPGYGSVVTAERECDMDIPPHVAIPKSGQGPGFMGLQNAALETKATPQFGRPFSVRGISLPGDLSVDEISRRQQLLKRLDRRFAEMEADDQMLQGLSRFGEQAYAMITSPRARKAFAINEEPESFQKLFGEDPFSQSCLLSVRLIESGVNFVSLQLGGWDTHQDNFTKLKTDNLPKLDAGLAGLLNGLEQRGLLDSTAVMVTGEFGRTPKINTRSAEGGRDHYPRCMFMLMAGGRVRGGQVIGESDDKASAPRHEAITPDDVAASFYHNLGIDPTKEFESDTGRPITLVRNGKIIPELFA</sequence>
<dbReference type="PANTHER" id="PTHR43737">
    <property type="entry name" value="BLL7424 PROTEIN"/>
    <property type="match status" value="1"/>
</dbReference>
<evidence type="ECO:0000313" key="1">
    <source>
        <dbReference type="EMBL" id="TWT91943.1"/>
    </source>
</evidence>
<keyword evidence="2" id="KW-1185">Reference proteome</keyword>
<dbReference type="InterPro" id="IPR010869">
    <property type="entry name" value="DUF1501"/>
</dbReference>
<dbReference type="Pfam" id="PF07394">
    <property type="entry name" value="DUF1501"/>
    <property type="match status" value="1"/>
</dbReference>
<dbReference type="AlphaFoldDB" id="A0A5C6A083"/>
<dbReference type="Gene3D" id="3.40.720.10">
    <property type="entry name" value="Alkaline Phosphatase, subunit A"/>
    <property type="match status" value="1"/>
</dbReference>
<evidence type="ECO:0008006" key="3">
    <source>
        <dbReference type="Google" id="ProtNLM"/>
    </source>
</evidence>
<dbReference type="InterPro" id="IPR006311">
    <property type="entry name" value="TAT_signal"/>
</dbReference>
<dbReference type="OrthoDB" id="127333at2"/>
<proteinExistence type="predicted"/>